<dbReference type="EMBL" id="JAUZMZ010000090">
    <property type="protein sequence ID" value="MEE2033615.1"/>
    <property type="molecule type" value="Genomic_DNA"/>
</dbReference>
<proteinExistence type="predicted"/>
<protein>
    <submittedName>
        <fullName evidence="2">DUF3558 domain-containing protein</fullName>
    </submittedName>
</protein>
<reference evidence="2 3" key="1">
    <citation type="submission" date="2023-08" db="EMBL/GenBank/DDBJ databases">
        <authorList>
            <person name="Girao M."/>
            <person name="Carvalho M.F."/>
        </authorList>
    </citation>
    <scope>NUCLEOTIDE SEQUENCE [LARGE SCALE GENOMIC DNA]</scope>
    <source>
        <strain evidence="2 3">CC-R104</strain>
    </source>
</reference>
<sequence length="190" mass="20477">MLAAAAVTVAACAPEGVDGSSVAVDDSKDATTRAPRIVDDSGRPPVTFDPCLDIPDEVLTEAGYDPRTEDSADYPMGDYTFLGCRYRGLDEVPGVMRRYGLNILSGNVTLDEEIQKDGSISTEISINGRRALLEVDPASTDTCAIALETGYGIVIFSRIYTADHTRAVPREEWCRGLESTVELIEPSIRA</sequence>
<accession>A0ABU7JUC0</accession>
<feature type="compositionally biased region" description="Basic and acidic residues" evidence="1">
    <location>
        <begin position="25"/>
        <end position="42"/>
    </location>
</feature>
<evidence type="ECO:0000313" key="3">
    <source>
        <dbReference type="Proteomes" id="UP001331936"/>
    </source>
</evidence>
<dbReference type="RefSeq" id="WP_330153009.1">
    <property type="nucleotide sequence ID" value="NZ_JAUZMZ010000090.1"/>
</dbReference>
<dbReference type="Pfam" id="PF12079">
    <property type="entry name" value="DUF3558"/>
    <property type="match status" value="1"/>
</dbReference>
<organism evidence="2 3">
    <name type="scientific">Rhodococcus chondri</name>
    <dbReference type="NCBI Taxonomy" id="3065941"/>
    <lineage>
        <taxon>Bacteria</taxon>
        <taxon>Bacillati</taxon>
        <taxon>Actinomycetota</taxon>
        <taxon>Actinomycetes</taxon>
        <taxon>Mycobacteriales</taxon>
        <taxon>Nocardiaceae</taxon>
        <taxon>Rhodococcus</taxon>
    </lineage>
</organism>
<name>A0ABU7JUC0_9NOCA</name>
<dbReference type="InterPro" id="IPR024520">
    <property type="entry name" value="DUF3558"/>
</dbReference>
<evidence type="ECO:0000256" key="1">
    <source>
        <dbReference type="SAM" id="MobiDB-lite"/>
    </source>
</evidence>
<comment type="caution">
    <text evidence="2">The sequence shown here is derived from an EMBL/GenBank/DDBJ whole genome shotgun (WGS) entry which is preliminary data.</text>
</comment>
<dbReference type="Proteomes" id="UP001331936">
    <property type="component" value="Unassembled WGS sequence"/>
</dbReference>
<feature type="region of interest" description="Disordered" evidence="1">
    <location>
        <begin position="18"/>
        <end position="44"/>
    </location>
</feature>
<gene>
    <name evidence="2" type="ORF">Q8814_16065</name>
</gene>
<evidence type="ECO:0000313" key="2">
    <source>
        <dbReference type="EMBL" id="MEE2033615.1"/>
    </source>
</evidence>
<keyword evidence="3" id="KW-1185">Reference proteome</keyword>